<dbReference type="InterPro" id="IPR006521">
    <property type="entry name" value="Tail_protein_I"/>
</dbReference>
<accession>A0A5S3USV2</accession>
<dbReference type="RefSeq" id="WP_138539457.1">
    <property type="nucleotide sequence ID" value="NZ_CP045429.1"/>
</dbReference>
<protein>
    <submittedName>
        <fullName evidence="1">Phage tail protein I</fullName>
    </submittedName>
</protein>
<dbReference type="Proteomes" id="UP000305729">
    <property type="component" value="Chromosome 1"/>
</dbReference>
<organism evidence="1 2">
    <name type="scientific">Pseudoalteromonas rubra</name>
    <dbReference type="NCBI Taxonomy" id="43658"/>
    <lineage>
        <taxon>Bacteria</taxon>
        <taxon>Pseudomonadati</taxon>
        <taxon>Pseudomonadota</taxon>
        <taxon>Gammaproteobacteria</taxon>
        <taxon>Alteromonadales</taxon>
        <taxon>Pseudoalteromonadaceae</taxon>
        <taxon>Pseudoalteromonas</taxon>
    </lineage>
</organism>
<name>A0A5S3USV2_9GAMM</name>
<gene>
    <name evidence="1" type="ORF">CWC22_005615</name>
</gene>
<dbReference type="NCBIfam" id="TIGR01634">
    <property type="entry name" value="tail_P2_I"/>
    <property type="match status" value="1"/>
</dbReference>
<evidence type="ECO:0000313" key="1">
    <source>
        <dbReference type="EMBL" id="QPB82492.1"/>
    </source>
</evidence>
<proteinExistence type="predicted"/>
<sequence>MSESLLPNQASKLERALDNAASRITQVPVSLSQLWDPWHCPVHFLPWLADGLSVDSWDSLWPEHIQRQVIADSVPNHRIKGTAGAVKQSLSSLNASVELQEWWQTGGAPHSAELLALAHDNLDPQGDTLLTPKLQAQLWQTVAATKPCRSQIQFRVGVAQSAECSLTNMAASHSMSQLNMQASPAFTFRTELFAIAGTDKPSISDSTNLLNDEGAEFDEHSIVLAARSMGSCIGTGNFEQQSYMRFEGESEVASKANTLSIQSVKMTLI</sequence>
<dbReference type="EMBL" id="CP045429">
    <property type="protein sequence ID" value="QPB82492.1"/>
    <property type="molecule type" value="Genomic_DNA"/>
</dbReference>
<dbReference type="Pfam" id="PF09684">
    <property type="entry name" value="Tail_P2_I"/>
    <property type="match status" value="1"/>
</dbReference>
<reference evidence="1 2" key="1">
    <citation type="submission" date="2019-10" db="EMBL/GenBank/DDBJ databases">
        <title>Pseudoalteromonas rubra S4059.</title>
        <authorList>
            <person name="Paulsen S."/>
            <person name="Wang X."/>
        </authorList>
    </citation>
    <scope>NUCLEOTIDE SEQUENCE [LARGE SCALE GENOMIC DNA]</scope>
    <source>
        <strain evidence="1 2">S4059</strain>
    </source>
</reference>
<evidence type="ECO:0000313" key="2">
    <source>
        <dbReference type="Proteomes" id="UP000305729"/>
    </source>
</evidence>
<dbReference type="AlphaFoldDB" id="A0A5S3USV2"/>